<dbReference type="Proteomes" id="UP000285146">
    <property type="component" value="Unassembled WGS sequence"/>
</dbReference>
<comment type="caution">
    <text evidence="2">The sequence shown here is derived from an EMBL/GenBank/DDBJ whole genome shotgun (WGS) entry which is preliminary data.</text>
</comment>
<evidence type="ECO:0000313" key="3">
    <source>
        <dbReference type="Proteomes" id="UP000285146"/>
    </source>
</evidence>
<dbReference type="AlphaFoldDB" id="A0A423X250"/>
<feature type="compositionally biased region" description="Low complexity" evidence="1">
    <location>
        <begin position="35"/>
        <end position="51"/>
    </location>
</feature>
<dbReference type="InParanoid" id="A0A423X250"/>
<protein>
    <submittedName>
        <fullName evidence="2">Uncharacterized protein</fullName>
    </submittedName>
</protein>
<dbReference type="EMBL" id="LKEB01000030">
    <property type="protein sequence ID" value="ROW09962.1"/>
    <property type="molecule type" value="Genomic_DNA"/>
</dbReference>
<name>A0A423X250_9PEZI</name>
<evidence type="ECO:0000256" key="1">
    <source>
        <dbReference type="SAM" id="MobiDB-lite"/>
    </source>
</evidence>
<keyword evidence="3" id="KW-1185">Reference proteome</keyword>
<dbReference type="OrthoDB" id="4761620at2759"/>
<proteinExistence type="predicted"/>
<evidence type="ECO:0000313" key="2">
    <source>
        <dbReference type="EMBL" id="ROW09962.1"/>
    </source>
</evidence>
<gene>
    <name evidence="2" type="ORF">VPNG_06360</name>
</gene>
<sequence>MARDPLLFVFLEDRPSRERLPSPAPPRGRQLQRDTAPPVATTTASTSTTAPHRSNRAERTTGEFLTDRQAPRDVVIASSTSTASRKRKRGAAHVHDKMVGAQRNHKAHVLTNMKKLLPIWARYPGNEALYDIEGNPDPAVIKRIAHAAWSPENFFRVWTYMQGVVDYYQSADMGQYYMRTMFRGLALRIAKNERIRRAQGTAFGDADWKHVHVIYFAMPLNPVFEQVTRASFYEVPDRPKDRTRGRELEDMDLQAGIDAFEIDEEPPSPS</sequence>
<organism evidence="2 3">
    <name type="scientific">Cytospora leucostoma</name>
    <dbReference type="NCBI Taxonomy" id="1230097"/>
    <lineage>
        <taxon>Eukaryota</taxon>
        <taxon>Fungi</taxon>
        <taxon>Dikarya</taxon>
        <taxon>Ascomycota</taxon>
        <taxon>Pezizomycotina</taxon>
        <taxon>Sordariomycetes</taxon>
        <taxon>Sordariomycetidae</taxon>
        <taxon>Diaporthales</taxon>
        <taxon>Cytosporaceae</taxon>
        <taxon>Cytospora</taxon>
    </lineage>
</organism>
<feature type="region of interest" description="Disordered" evidence="1">
    <location>
        <begin position="14"/>
        <end position="62"/>
    </location>
</feature>
<reference evidence="2 3" key="1">
    <citation type="submission" date="2015-09" db="EMBL/GenBank/DDBJ databases">
        <title>Host preference determinants of Valsa canker pathogens revealed by comparative genomics.</title>
        <authorList>
            <person name="Yin Z."/>
            <person name="Huang L."/>
        </authorList>
    </citation>
    <scope>NUCLEOTIDE SEQUENCE [LARGE SCALE GENOMIC DNA]</scope>
    <source>
        <strain evidence="2 3">SXYLt</strain>
    </source>
</reference>
<accession>A0A423X250</accession>